<dbReference type="Gene3D" id="1.20.1560.10">
    <property type="entry name" value="ABC transporter type 1, transmembrane domain"/>
    <property type="match status" value="1"/>
</dbReference>
<evidence type="ECO:0000256" key="7">
    <source>
        <dbReference type="ARBA" id="ARBA00023136"/>
    </source>
</evidence>
<proteinExistence type="predicted"/>
<evidence type="ECO:0000259" key="10">
    <source>
        <dbReference type="PROSITE" id="PS50893"/>
    </source>
</evidence>
<dbReference type="PROSITE" id="PS50893">
    <property type="entry name" value="ABC_TRANSPORTER_2"/>
    <property type="match status" value="1"/>
</dbReference>
<feature type="transmembrane region" description="Helical" evidence="9">
    <location>
        <begin position="61"/>
        <end position="82"/>
    </location>
</feature>
<feature type="transmembrane region" description="Helical" evidence="9">
    <location>
        <begin position="248"/>
        <end position="266"/>
    </location>
</feature>
<feature type="transmembrane region" description="Helical" evidence="9">
    <location>
        <begin position="167"/>
        <end position="185"/>
    </location>
</feature>
<feature type="compositionally biased region" description="Gly residues" evidence="8">
    <location>
        <begin position="592"/>
        <end position="605"/>
    </location>
</feature>
<keyword evidence="7 9" id="KW-0472">Membrane</keyword>
<reference evidence="12" key="1">
    <citation type="submission" date="2020-02" db="EMBL/GenBank/DDBJ databases">
        <authorList>
            <person name="Meier V. D."/>
        </authorList>
    </citation>
    <scope>NUCLEOTIDE SEQUENCE</scope>
    <source>
        <strain evidence="12">AVDCRST_MAG88</strain>
    </source>
</reference>
<feature type="region of interest" description="Disordered" evidence="8">
    <location>
        <begin position="577"/>
        <end position="630"/>
    </location>
</feature>
<dbReference type="GO" id="GO:0016887">
    <property type="term" value="F:ATP hydrolysis activity"/>
    <property type="evidence" value="ECO:0007669"/>
    <property type="project" value="InterPro"/>
</dbReference>
<keyword evidence="3 9" id="KW-0812">Transmembrane</keyword>
<dbReference type="SUPFAM" id="SSF90123">
    <property type="entry name" value="ABC transporter transmembrane region"/>
    <property type="match status" value="1"/>
</dbReference>
<keyword evidence="4" id="KW-0547">Nucleotide-binding</keyword>
<dbReference type="CDD" id="cd18542">
    <property type="entry name" value="ABC_6TM_YknU_like"/>
    <property type="match status" value="1"/>
</dbReference>
<name>A0A6J4UY32_9BACT</name>
<evidence type="ECO:0000256" key="2">
    <source>
        <dbReference type="ARBA" id="ARBA00022448"/>
    </source>
</evidence>
<dbReference type="GO" id="GO:0005886">
    <property type="term" value="C:plasma membrane"/>
    <property type="evidence" value="ECO:0007669"/>
    <property type="project" value="UniProtKB-SubCell"/>
</dbReference>
<evidence type="ECO:0000256" key="6">
    <source>
        <dbReference type="ARBA" id="ARBA00022989"/>
    </source>
</evidence>
<feature type="transmembrane region" description="Helical" evidence="9">
    <location>
        <begin position="21"/>
        <end position="41"/>
    </location>
</feature>
<feature type="domain" description="ABC transporter" evidence="10">
    <location>
        <begin position="342"/>
        <end position="576"/>
    </location>
</feature>
<dbReference type="SUPFAM" id="SSF52540">
    <property type="entry name" value="P-loop containing nucleoside triphosphate hydrolases"/>
    <property type="match status" value="1"/>
</dbReference>
<comment type="subcellular location">
    <subcellularLocation>
        <location evidence="1">Cell membrane</location>
        <topology evidence="1">Multi-pass membrane protein</topology>
    </subcellularLocation>
</comment>
<evidence type="ECO:0000256" key="3">
    <source>
        <dbReference type="ARBA" id="ARBA00022692"/>
    </source>
</evidence>
<dbReference type="PANTHER" id="PTHR43394">
    <property type="entry name" value="ATP-DEPENDENT PERMEASE MDL1, MITOCHONDRIAL"/>
    <property type="match status" value="1"/>
</dbReference>
<feature type="domain" description="ABC transmembrane type-1" evidence="11">
    <location>
        <begin position="26"/>
        <end position="308"/>
    </location>
</feature>
<dbReference type="AlphaFoldDB" id="A0A6J4UY32"/>
<dbReference type="FunFam" id="3.40.50.300:FF:000287">
    <property type="entry name" value="Multidrug ABC transporter ATP-binding protein"/>
    <property type="match status" value="1"/>
</dbReference>
<dbReference type="Gene3D" id="3.40.50.300">
    <property type="entry name" value="P-loop containing nucleotide triphosphate hydrolases"/>
    <property type="match status" value="1"/>
</dbReference>
<dbReference type="InterPro" id="IPR011527">
    <property type="entry name" value="ABC1_TM_dom"/>
</dbReference>
<dbReference type="PROSITE" id="PS50929">
    <property type="entry name" value="ABC_TM1F"/>
    <property type="match status" value="1"/>
</dbReference>
<dbReference type="EMBL" id="CADCWM010000442">
    <property type="protein sequence ID" value="CAA9559337.1"/>
    <property type="molecule type" value="Genomic_DNA"/>
</dbReference>
<accession>A0A6J4UY32</accession>
<sequence>MIEGHSVRYLLRRLLGLMATSRGMTAVAAVSILTSIGFALAQPLLIRALINSGIVTGNRRLVLELALAILVVAALSAVSAYLRAVTTQSIGERVSYDLRSRLFQHLEALPFSFYDAAQTGQLLSTLTEDVRNIRRFYSPALRALTQTVVLVFGSGAIMLWLNWRLALVALAMVPVLLALTLFYGGRVRPRYLRTQRQFGQAMTVLQENLAGTRLVRAFSRERYEEAKFAAEGNELYARQLDAARLSTLANANLPLVTGVATALVIGVGGWQVVQGAMQVGTLLAFYLYLQQLTDPIRQIGPIMNNVALALASTERVYEVLTRRPRLVSPPDPYQPTEVRGHVTFDEVTFGYGGGRPVLRGVSIDAPPGTVVGLVGATGSGKSSVVSLIARFYDVSGGTVLVDGVDVRRWDLATLRASVGFVLQETFLFSDSIRENIAYGRPGASFEAVVAAAKAAQAHDFIARLPDGYDTVLGERGVNLSGGQKQRLAIARALLLDPRILVLDEATSSVDMETEHEIQLALAGLMQGRTTFIIAQRTSSVRGADEICVLAEGRIVERGGHDELLVRGGLYRQIHDIQTGEQGNDGSPARAGSAGGRAGSVTGGRAGSRTGSDGVQAGEAALPAATREGRA</sequence>
<dbReference type="PROSITE" id="PS00211">
    <property type="entry name" value="ABC_TRANSPORTER_1"/>
    <property type="match status" value="1"/>
</dbReference>
<keyword evidence="6 9" id="KW-1133">Transmembrane helix</keyword>
<dbReference type="InterPro" id="IPR017871">
    <property type="entry name" value="ABC_transporter-like_CS"/>
</dbReference>
<dbReference type="InterPro" id="IPR003439">
    <property type="entry name" value="ABC_transporter-like_ATP-bd"/>
</dbReference>
<dbReference type="Pfam" id="PF00664">
    <property type="entry name" value="ABC_membrane"/>
    <property type="match status" value="1"/>
</dbReference>
<evidence type="ECO:0000256" key="9">
    <source>
        <dbReference type="SAM" id="Phobius"/>
    </source>
</evidence>
<dbReference type="GO" id="GO:0015421">
    <property type="term" value="F:ABC-type oligopeptide transporter activity"/>
    <property type="evidence" value="ECO:0007669"/>
    <property type="project" value="TreeGrafter"/>
</dbReference>
<gene>
    <name evidence="12" type="ORF">AVDCRST_MAG88-1366</name>
</gene>
<keyword evidence="2" id="KW-0813">Transport</keyword>
<evidence type="ECO:0000313" key="12">
    <source>
        <dbReference type="EMBL" id="CAA9559337.1"/>
    </source>
</evidence>
<dbReference type="InterPro" id="IPR039421">
    <property type="entry name" value="Type_1_exporter"/>
</dbReference>
<dbReference type="GO" id="GO:0005524">
    <property type="term" value="F:ATP binding"/>
    <property type="evidence" value="ECO:0007669"/>
    <property type="project" value="UniProtKB-KW"/>
</dbReference>
<organism evidence="12">
    <name type="scientific">uncultured Thermomicrobiales bacterium</name>
    <dbReference type="NCBI Taxonomy" id="1645740"/>
    <lineage>
        <taxon>Bacteria</taxon>
        <taxon>Pseudomonadati</taxon>
        <taxon>Thermomicrobiota</taxon>
        <taxon>Thermomicrobia</taxon>
        <taxon>Thermomicrobiales</taxon>
        <taxon>environmental samples</taxon>
    </lineage>
</organism>
<evidence type="ECO:0000256" key="4">
    <source>
        <dbReference type="ARBA" id="ARBA00022741"/>
    </source>
</evidence>
<feature type="transmembrane region" description="Helical" evidence="9">
    <location>
        <begin position="141"/>
        <end position="161"/>
    </location>
</feature>
<dbReference type="InterPro" id="IPR027417">
    <property type="entry name" value="P-loop_NTPase"/>
</dbReference>
<evidence type="ECO:0000256" key="5">
    <source>
        <dbReference type="ARBA" id="ARBA00022840"/>
    </source>
</evidence>
<keyword evidence="5 12" id="KW-0067">ATP-binding</keyword>
<dbReference type="PANTHER" id="PTHR43394:SF1">
    <property type="entry name" value="ATP-BINDING CASSETTE SUB-FAMILY B MEMBER 10, MITOCHONDRIAL"/>
    <property type="match status" value="1"/>
</dbReference>
<protein>
    <submittedName>
        <fullName evidence="12">Lipid A export ATP-binding/permease protein MsbA</fullName>
    </submittedName>
</protein>
<dbReference type="InterPro" id="IPR003593">
    <property type="entry name" value="AAA+_ATPase"/>
</dbReference>
<evidence type="ECO:0000259" key="11">
    <source>
        <dbReference type="PROSITE" id="PS50929"/>
    </source>
</evidence>
<dbReference type="SMART" id="SM00382">
    <property type="entry name" value="AAA"/>
    <property type="match status" value="1"/>
</dbReference>
<dbReference type="Pfam" id="PF00005">
    <property type="entry name" value="ABC_tran"/>
    <property type="match status" value="1"/>
</dbReference>
<dbReference type="InterPro" id="IPR036640">
    <property type="entry name" value="ABC1_TM_sf"/>
</dbReference>
<evidence type="ECO:0000256" key="8">
    <source>
        <dbReference type="SAM" id="MobiDB-lite"/>
    </source>
</evidence>
<evidence type="ECO:0000256" key="1">
    <source>
        <dbReference type="ARBA" id="ARBA00004651"/>
    </source>
</evidence>